<dbReference type="EMBL" id="LS483487">
    <property type="protein sequence ID" value="SQJ00852.1"/>
    <property type="molecule type" value="Genomic_DNA"/>
</dbReference>
<accession>A0AAX2JA99</accession>
<feature type="domain" description="HTH cro/C1-type" evidence="1">
    <location>
        <begin position="7"/>
        <end position="63"/>
    </location>
</feature>
<dbReference type="RefSeq" id="WP_005976771.1">
    <property type="nucleotide sequence ID" value="NZ_CABKNW010000001.1"/>
</dbReference>
<evidence type="ECO:0000259" key="1">
    <source>
        <dbReference type="PROSITE" id="PS50943"/>
    </source>
</evidence>
<protein>
    <submittedName>
        <fullName evidence="2">Helix-turn-helix domain</fullName>
    </submittedName>
</protein>
<reference evidence="2 3" key="1">
    <citation type="submission" date="2018-06" db="EMBL/GenBank/DDBJ databases">
        <authorList>
            <consortium name="Pathogen Informatics"/>
            <person name="Doyle S."/>
        </authorList>
    </citation>
    <scope>NUCLEOTIDE SEQUENCE [LARGE SCALE GENOMIC DNA]</scope>
    <source>
        <strain evidence="2 3">NCTC12112</strain>
    </source>
</reference>
<dbReference type="InterPro" id="IPR010982">
    <property type="entry name" value="Lambda_DNA-bd_dom_sf"/>
</dbReference>
<dbReference type="GeneID" id="78455588"/>
<dbReference type="PROSITE" id="PS50943">
    <property type="entry name" value="HTH_CROC1"/>
    <property type="match status" value="1"/>
</dbReference>
<name>A0AAX2JA99_9FUSO</name>
<sequence length="129" mass="15542">MKYYNFIRDKRNTLGYSTRELGKKVGVSGSYISMIENDKITNPPSEEVLRKLCTELNFSEEEIKKFYELLDEKLLPERVLRQIKELKKEIINHKRKISPLEYELHKEFEGLNEEQKEKVLKFIKEFIKK</sequence>
<gene>
    <name evidence="2" type="ORF">NCTC12112_01010</name>
</gene>
<dbReference type="GO" id="GO:0003677">
    <property type="term" value="F:DNA binding"/>
    <property type="evidence" value="ECO:0007669"/>
    <property type="project" value="InterPro"/>
</dbReference>
<evidence type="ECO:0000313" key="3">
    <source>
        <dbReference type="Proteomes" id="UP000249008"/>
    </source>
</evidence>
<dbReference type="SMART" id="SM00530">
    <property type="entry name" value="HTH_XRE"/>
    <property type="match status" value="1"/>
</dbReference>
<evidence type="ECO:0000313" key="2">
    <source>
        <dbReference type="EMBL" id="SQJ00852.1"/>
    </source>
</evidence>
<dbReference type="Gene3D" id="1.10.260.40">
    <property type="entry name" value="lambda repressor-like DNA-binding domains"/>
    <property type="match status" value="1"/>
</dbReference>
<dbReference type="Proteomes" id="UP000249008">
    <property type="component" value="Chromosome 1"/>
</dbReference>
<dbReference type="Pfam" id="PF01381">
    <property type="entry name" value="HTH_3"/>
    <property type="match status" value="1"/>
</dbReference>
<dbReference type="InterPro" id="IPR001387">
    <property type="entry name" value="Cro/C1-type_HTH"/>
</dbReference>
<organism evidence="2 3">
    <name type="scientific">Fusobacterium ulcerans</name>
    <dbReference type="NCBI Taxonomy" id="861"/>
    <lineage>
        <taxon>Bacteria</taxon>
        <taxon>Fusobacteriati</taxon>
        <taxon>Fusobacteriota</taxon>
        <taxon>Fusobacteriia</taxon>
        <taxon>Fusobacteriales</taxon>
        <taxon>Fusobacteriaceae</taxon>
        <taxon>Fusobacterium</taxon>
    </lineage>
</organism>
<dbReference type="KEGG" id="ful:C4N20_12250"/>
<dbReference type="AlphaFoldDB" id="A0AAX2JA99"/>
<dbReference type="SUPFAM" id="SSF47413">
    <property type="entry name" value="lambda repressor-like DNA-binding domains"/>
    <property type="match status" value="1"/>
</dbReference>
<dbReference type="CDD" id="cd00093">
    <property type="entry name" value="HTH_XRE"/>
    <property type="match status" value="1"/>
</dbReference>
<proteinExistence type="predicted"/>